<gene>
    <name evidence="2" type="ORF">ND861_19295</name>
</gene>
<organism evidence="2 3">
    <name type="scientific">Leptospira soteropolitanensis</name>
    <dbReference type="NCBI Taxonomy" id="2950025"/>
    <lineage>
        <taxon>Bacteria</taxon>
        <taxon>Pseudomonadati</taxon>
        <taxon>Spirochaetota</taxon>
        <taxon>Spirochaetia</taxon>
        <taxon>Leptospirales</taxon>
        <taxon>Leptospiraceae</taxon>
        <taxon>Leptospira</taxon>
    </lineage>
</organism>
<evidence type="ECO:0000313" key="2">
    <source>
        <dbReference type="EMBL" id="MCW7528510.1"/>
    </source>
</evidence>
<keyword evidence="1" id="KW-0472">Membrane</keyword>
<reference evidence="2 3" key="1">
    <citation type="submission" date="2022-06" db="EMBL/GenBank/DDBJ databases">
        <title>Leptospira isolates from biofilms formed at urban environments.</title>
        <authorList>
            <person name="Ribeiro P.S."/>
            <person name="Sousa T."/>
            <person name="Carvalho N."/>
            <person name="Aburjaile F."/>
            <person name="Neves F."/>
            <person name="Oliveira D."/>
            <person name="Blanco L."/>
            <person name="Lima J."/>
            <person name="Costa F."/>
            <person name="Brenig B."/>
            <person name="Soares S."/>
            <person name="Ramos R."/>
            <person name="Goes-Neto A."/>
            <person name="Matiuzzi M."/>
            <person name="Azevedo V."/>
            <person name="Ristow P."/>
        </authorList>
    </citation>
    <scope>NUCLEOTIDE SEQUENCE [LARGE SCALE GENOMIC DNA]</scope>
    <source>
        <strain evidence="2 3">VSF19</strain>
    </source>
</reference>
<dbReference type="RefSeq" id="WP_265368984.1">
    <property type="nucleotide sequence ID" value="NZ_JAMQPM010000051.1"/>
</dbReference>
<keyword evidence="1" id="KW-0812">Transmembrane</keyword>
<accession>A0ABT3MNP8</accession>
<evidence type="ECO:0000256" key="1">
    <source>
        <dbReference type="SAM" id="Phobius"/>
    </source>
</evidence>
<name>A0ABT3MNP8_9LEPT</name>
<evidence type="ECO:0000313" key="3">
    <source>
        <dbReference type="Proteomes" id="UP001208912"/>
    </source>
</evidence>
<keyword evidence="3" id="KW-1185">Reference proteome</keyword>
<dbReference type="EMBL" id="JAMQPM010000051">
    <property type="protein sequence ID" value="MCW7528510.1"/>
    <property type="molecule type" value="Genomic_DNA"/>
</dbReference>
<dbReference type="Proteomes" id="UP001208912">
    <property type="component" value="Unassembled WGS sequence"/>
</dbReference>
<protein>
    <submittedName>
        <fullName evidence="2">Uncharacterized protein</fullName>
    </submittedName>
</protein>
<proteinExistence type="predicted"/>
<feature type="transmembrane region" description="Helical" evidence="1">
    <location>
        <begin position="308"/>
        <end position="333"/>
    </location>
</feature>
<comment type="caution">
    <text evidence="2">The sequence shown here is derived from an EMBL/GenBank/DDBJ whole genome shotgun (WGS) entry which is preliminary data.</text>
</comment>
<sequence>MKRNLYLISIFLLQFNCILTREVLKDAAPGEKIINTSVGSFENLYFEENYLIIKATTNQSSVKNEKYNSEQLESCYKISNKLPNSKLFVNSSEFKLCKKREGNEYFENLDKNSELLFINDNLILKSESFKNIERYCRCSNFPSEKKILHVFVNPPETDFFKARYIFVFEDYTTYVIPIENEIKKINIEFYLKNISYLKLSEFIEEDCVVTGNCTFNSLKNYKKSEDFWVRNQNPFNKVKPQIVDNNQTYITILKESEYYDTLFPKSEIYKYKLDDNLFKNKFNIILFSDSKNTVSEPRKFYKYLKIPFTVAADIIITPIMITVSAFIWTFIAFSR</sequence>
<keyword evidence="1" id="KW-1133">Transmembrane helix</keyword>